<gene>
    <name evidence="2" type="ORF">IUJ34_03825</name>
</gene>
<accession>A0A7S9HF73</accession>
<name>A0A7S9HF73_KLEPN</name>
<feature type="compositionally biased region" description="Low complexity" evidence="1">
    <location>
        <begin position="65"/>
        <end position="82"/>
    </location>
</feature>
<evidence type="ECO:0000256" key="1">
    <source>
        <dbReference type="SAM" id="MobiDB-lite"/>
    </source>
</evidence>
<proteinExistence type="predicted"/>
<dbReference type="Proteomes" id="UP000594592">
    <property type="component" value="Chromosome"/>
</dbReference>
<evidence type="ECO:0000313" key="2">
    <source>
        <dbReference type="EMBL" id="QPG07642.1"/>
    </source>
</evidence>
<dbReference type="AlphaFoldDB" id="A0A7S9HF73"/>
<feature type="compositionally biased region" description="Low complexity" evidence="1">
    <location>
        <begin position="21"/>
        <end position="51"/>
    </location>
</feature>
<evidence type="ECO:0000313" key="3">
    <source>
        <dbReference type="Proteomes" id="UP000594592"/>
    </source>
</evidence>
<sequence>MKTLVNDGPSEPLFTPTPEVQPQQPAQRYQQPAAAPQQGYQPAQHQPIHHQPVPPQPQSYPTASQPVQPQQPVARSSISLPPLRRREPDPPAADAQWR</sequence>
<dbReference type="EMBL" id="CP064820">
    <property type="protein sequence ID" value="QPG07642.1"/>
    <property type="molecule type" value="Genomic_DNA"/>
</dbReference>
<reference evidence="2 3" key="1">
    <citation type="submission" date="2020-11" db="EMBL/GenBank/DDBJ databases">
        <title>Whole Genome sequence of MDR strain of Klebsiella pneumoniae K219 isolated from sputum.</title>
        <authorList>
            <person name="Aditi B.P."/>
            <person name="Mahalakshmi K."/>
            <person name="Naveen Kumar V."/>
        </authorList>
    </citation>
    <scope>NUCLEOTIDE SEQUENCE [LARGE SCALE GENOMIC DNA]</scope>
    <source>
        <strain evidence="2 3">K219</strain>
    </source>
</reference>
<organism evidence="2 3">
    <name type="scientific">Klebsiella pneumoniae subsp. pneumoniae</name>
    <dbReference type="NCBI Taxonomy" id="72407"/>
    <lineage>
        <taxon>Bacteria</taxon>
        <taxon>Pseudomonadati</taxon>
        <taxon>Pseudomonadota</taxon>
        <taxon>Gammaproteobacteria</taxon>
        <taxon>Enterobacterales</taxon>
        <taxon>Enterobacteriaceae</taxon>
        <taxon>Klebsiella/Raoultella group</taxon>
        <taxon>Klebsiella</taxon>
        <taxon>Klebsiella pneumoniae complex</taxon>
    </lineage>
</organism>
<feature type="region of interest" description="Disordered" evidence="1">
    <location>
        <begin position="1"/>
        <end position="98"/>
    </location>
</feature>
<protein>
    <submittedName>
        <fullName evidence="2">Uncharacterized protein</fullName>
    </submittedName>
</protein>